<dbReference type="AlphaFoldDB" id="A0A1G2GTI4"/>
<sequence length="113" mass="12672">MKHRPERVQKLIREELSKIILKELEFGDALATITEVEVDKNLGLARVMISVLPSSKEAQALSIARKAAGNLQYLLMKKINIKPMPKILFELDRGPRHAADVEKLLLDEGNEGS</sequence>
<evidence type="ECO:0000313" key="4">
    <source>
        <dbReference type="Proteomes" id="UP000179106"/>
    </source>
</evidence>
<protein>
    <recommendedName>
        <fullName evidence="2">Ribosome-binding factor A</fullName>
    </recommendedName>
</protein>
<dbReference type="Gene3D" id="3.30.300.20">
    <property type="match status" value="1"/>
</dbReference>
<dbReference type="InterPro" id="IPR023799">
    <property type="entry name" value="RbfA_dom_sf"/>
</dbReference>
<evidence type="ECO:0000313" key="3">
    <source>
        <dbReference type="EMBL" id="OGZ53420.1"/>
    </source>
</evidence>
<comment type="similarity">
    <text evidence="2">Belongs to the RbfA family.</text>
</comment>
<keyword evidence="1 2" id="KW-0690">Ribosome biogenesis</keyword>
<dbReference type="STRING" id="1802126.A3B25_01835"/>
<reference evidence="3 4" key="1">
    <citation type="journal article" date="2016" name="Nat. Commun.">
        <title>Thousands of microbial genomes shed light on interconnected biogeochemical processes in an aquifer system.</title>
        <authorList>
            <person name="Anantharaman K."/>
            <person name="Brown C.T."/>
            <person name="Hug L.A."/>
            <person name="Sharon I."/>
            <person name="Castelle C.J."/>
            <person name="Probst A.J."/>
            <person name="Thomas B.C."/>
            <person name="Singh A."/>
            <person name="Wilkins M.J."/>
            <person name="Karaoz U."/>
            <person name="Brodie E.L."/>
            <person name="Williams K.H."/>
            <person name="Hubbard S.S."/>
            <person name="Banfield J.F."/>
        </authorList>
    </citation>
    <scope>NUCLEOTIDE SEQUENCE [LARGE SCALE GENOMIC DNA]</scope>
</reference>
<comment type="function">
    <text evidence="2">One of several proteins that assist in the late maturation steps of the functional core of the 30S ribosomal subunit. Associates with free 30S ribosomal subunits (but not with 30S subunits that are part of 70S ribosomes or polysomes). Required for efficient processing of 16S rRNA. May interact with the 5'-terminal helix region of 16S rRNA.</text>
</comment>
<dbReference type="HAMAP" id="MF_00003">
    <property type="entry name" value="RbfA"/>
    <property type="match status" value="1"/>
</dbReference>
<dbReference type="GO" id="GO:0005829">
    <property type="term" value="C:cytosol"/>
    <property type="evidence" value="ECO:0007669"/>
    <property type="project" value="TreeGrafter"/>
</dbReference>
<dbReference type="GO" id="GO:0030490">
    <property type="term" value="P:maturation of SSU-rRNA"/>
    <property type="evidence" value="ECO:0007669"/>
    <property type="project" value="UniProtKB-UniRule"/>
</dbReference>
<dbReference type="Proteomes" id="UP000179106">
    <property type="component" value="Unassembled WGS sequence"/>
</dbReference>
<organism evidence="3 4">
    <name type="scientific">Candidatus Ryanbacteria bacterium RIFCSPLOWO2_01_FULL_48_26</name>
    <dbReference type="NCBI Taxonomy" id="1802126"/>
    <lineage>
        <taxon>Bacteria</taxon>
        <taxon>Candidatus Ryaniibacteriota</taxon>
    </lineage>
</organism>
<dbReference type="GO" id="GO:0043024">
    <property type="term" value="F:ribosomal small subunit binding"/>
    <property type="evidence" value="ECO:0007669"/>
    <property type="project" value="TreeGrafter"/>
</dbReference>
<comment type="caution">
    <text evidence="3">The sequence shown here is derived from an EMBL/GenBank/DDBJ whole genome shotgun (WGS) entry which is preliminary data.</text>
</comment>
<evidence type="ECO:0000256" key="2">
    <source>
        <dbReference type="HAMAP-Rule" id="MF_00003"/>
    </source>
</evidence>
<dbReference type="Pfam" id="PF02033">
    <property type="entry name" value="RBFA"/>
    <property type="match status" value="1"/>
</dbReference>
<dbReference type="InterPro" id="IPR000238">
    <property type="entry name" value="RbfA"/>
</dbReference>
<dbReference type="PANTHER" id="PTHR33515:SF1">
    <property type="entry name" value="RIBOSOME-BINDING FACTOR A, CHLOROPLASTIC-RELATED"/>
    <property type="match status" value="1"/>
</dbReference>
<keyword evidence="2" id="KW-0963">Cytoplasm</keyword>
<gene>
    <name evidence="2" type="primary">rbfA</name>
    <name evidence="3" type="ORF">A3B25_01835</name>
</gene>
<dbReference type="PROSITE" id="PS01319">
    <property type="entry name" value="RBFA"/>
    <property type="match status" value="1"/>
</dbReference>
<dbReference type="InterPro" id="IPR020053">
    <property type="entry name" value="Ribosome-bd_factorA_CS"/>
</dbReference>
<name>A0A1G2GTI4_9BACT</name>
<dbReference type="SUPFAM" id="SSF89919">
    <property type="entry name" value="Ribosome-binding factor A, RbfA"/>
    <property type="match status" value="1"/>
</dbReference>
<dbReference type="EMBL" id="MHNW01000019">
    <property type="protein sequence ID" value="OGZ53420.1"/>
    <property type="molecule type" value="Genomic_DNA"/>
</dbReference>
<accession>A0A1G2GTI4</accession>
<evidence type="ECO:0000256" key="1">
    <source>
        <dbReference type="ARBA" id="ARBA00022517"/>
    </source>
</evidence>
<dbReference type="InterPro" id="IPR015946">
    <property type="entry name" value="KH_dom-like_a/b"/>
</dbReference>
<comment type="subcellular location">
    <subcellularLocation>
        <location evidence="2">Cytoplasm</location>
    </subcellularLocation>
</comment>
<proteinExistence type="inferred from homology"/>
<dbReference type="PANTHER" id="PTHR33515">
    <property type="entry name" value="RIBOSOME-BINDING FACTOR A, CHLOROPLASTIC-RELATED"/>
    <property type="match status" value="1"/>
</dbReference>
<comment type="subunit">
    <text evidence="2">Monomer. Binds 30S ribosomal subunits, but not 50S ribosomal subunits or 70S ribosomes.</text>
</comment>